<feature type="repeat" description="ANK" evidence="3">
    <location>
        <begin position="95"/>
        <end position="127"/>
    </location>
</feature>
<proteinExistence type="predicted"/>
<evidence type="ECO:0000256" key="1">
    <source>
        <dbReference type="ARBA" id="ARBA00022737"/>
    </source>
</evidence>
<dbReference type="Gene3D" id="1.25.40.20">
    <property type="entry name" value="Ankyrin repeat-containing domain"/>
    <property type="match status" value="4"/>
</dbReference>
<dbReference type="PANTHER" id="PTHR24178">
    <property type="entry name" value="MOLTING PROTEIN MLT-4"/>
    <property type="match status" value="1"/>
</dbReference>
<dbReference type="PANTHER" id="PTHR24178:SF41">
    <property type="entry name" value="ANKYRIN-2 ISOFORM X1"/>
    <property type="match status" value="1"/>
</dbReference>
<dbReference type="Pfam" id="PF09372">
    <property type="entry name" value="PRANC"/>
    <property type="match status" value="1"/>
</dbReference>
<feature type="repeat" description="ANK" evidence="3">
    <location>
        <begin position="187"/>
        <end position="223"/>
    </location>
</feature>
<feature type="repeat" description="ANK" evidence="3">
    <location>
        <begin position="20"/>
        <end position="52"/>
    </location>
</feature>
<feature type="domain" description="PRANC" evidence="4">
    <location>
        <begin position="537"/>
        <end position="628"/>
    </location>
</feature>
<feature type="repeat" description="ANK" evidence="3">
    <location>
        <begin position="396"/>
        <end position="429"/>
    </location>
</feature>
<sequence length="634" mass="73202">MLNEYDKSIPEDKRMYIPFNNRYSLYNAIKAKKINIVKRLLDMGCDVNAKDERTGYFPIHLLAQQNQSLKNYRHDILIAKILLEKGADIEAKDKEGYTVLFNAAKIGKTHLVKFLLSSGASIKSNTKYNLLMCAILSGKISTVRYIINYNKELLDIDSSITALQNGDYKMTQFLIDSGLDINKKSSLGKTILHHAIEYRYNNKNVNLVKMLINNNADVNIKDKQSKTPLHIVTDYYDCMYRNYPSKNIFNIAKMLINKGAEVNALDYNNATPLHNAVKSTIMIETVKLLINHGADINAVDDYGITPLNYACTSPNYIHYMTNDILREKLISKEEDNDNNNLDINCVIDILIKNGADINFIDKYGRTCLHYASVSSHVKIVELVLNYCNKLSVTDNKGNSPLHYASSNFSCKDIVYYLINKGINPNIRNLLGKTPLFYAIHIPEIVNILLNNYAIINIADYKNKTILETIDIDTFHDNKLYLNSLEYIVKIIVLEGYNNKDSCYFRNVEVLDKFDSIKHLKILCEQELEIMKTLKINSEYTVYDIINIDDYNLTINTYIKDIDLSKFPQYSSYIMKSIKKINYRHELLKKFLTYIDNLFIYNNYWNLLPSEIKYKIVSNINNKNLETILYTISNN</sequence>
<reference evidence="5 6" key="1">
    <citation type="journal article" date="2017" name="BMC Genomics">
        <title>Genomic characterization of two novel pathogenic avipoxviruses isolated from pacific shearwaters (Ardenna spp.).</title>
        <authorList>
            <person name="Sarker S."/>
            <person name="Das S."/>
            <person name="Lavers J.L."/>
            <person name="Hutton I."/>
            <person name="Helbig K."/>
            <person name="Imbery J."/>
            <person name="Upton C."/>
            <person name="Raidal S.R."/>
        </authorList>
    </citation>
    <scope>NUCLEOTIDE SEQUENCE [LARGE SCALE GENOMIC DNA]</scope>
    <source>
        <strain evidence="5 6">SWPV-1</strain>
    </source>
</reference>
<evidence type="ECO:0000256" key="2">
    <source>
        <dbReference type="ARBA" id="ARBA00023043"/>
    </source>
</evidence>
<evidence type="ECO:0000313" key="5">
    <source>
        <dbReference type="EMBL" id="ARF02724.1"/>
    </source>
</evidence>
<protein>
    <submittedName>
        <fullName evidence="5">SWPV1-133</fullName>
    </submittedName>
</protein>
<dbReference type="InterPro" id="IPR036770">
    <property type="entry name" value="Ankyrin_rpt-contain_sf"/>
</dbReference>
<dbReference type="SMART" id="SM00248">
    <property type="entry name" value="ANK"/>
    <property type="match status" value="12"/>
</dbReference>
<organism evidence="5 6">
    <name type="scientific">Shearwaterpox virus</name>
    <dbReference type="NCBI Taxonomy" id="1974596"/>
    <lineage>
        <taxon>Viruses</taxon>
        <taxon>Varidnaviria</taxon>
        <taxon>Bamfordvirae</taxon>
        <taxon>Nucleocytoviricota</taxon>
        <taxon>Pokkesviricetes</taxon>
        <taxon>Chitovirales</taxon>
        <taxon>Poxviridae</taxon>
        <taxon>Chordopoxvirinae</taxon>
        <taxon>Avipoxvirus</taxon>
        <taxon>Avipoxvirus canarypox</taxon>
        <taxon>Canarypox virus</taxon>
    </lineage>
</organism>
<gene>
    <name evidence="5" type="primary">SWPV1-133</name>
</gene>
<feature type="repeat" description="ANK" evidence="3">
    <location>
        <begin position="54"/>
        <end position="94"/>
    </location>
</feature>
<feature type="repeat" description="ANK" evidence="3">
    <location>
        <begin position="363"/>
        <end position="395"/>
    </location>
</feature>
<accession>A0A1V0S7W9</accession>
<evidence type="ECO:0000259" key="4">
    <source>
        <dbReference type="Pfam" id="PF09372"/>
    </source>
</evidence>
<name>A0A1V0S7W9_CNPV</name>
<dbReference type="PROSITE" id="PS50297">
    <property type="entry name" value="ANK_REP_REGION"/>
    <property type="match status" value="6"/>
</dbReference>
<evidence type="ECO:0000313" key="6">
    <source>
        <dbReference type="Proteomes" id="UP000315116"/>
    </source>
</evidence>
<keyword evidence="2 3" id="KW-0040">ANK repeat</keyword>
<dbReference type="SUPFAM" id="SSF48403">
    <property type="entry name" value="Ankyrin repeat"/>
    <property type="match status" value="1"/>
</dbReference>
<keyword evidence="1" id="KW-0677">Repeat</keyword>
<dbReference type="InterPro" id="IPR018272">
    <property type="entry name" value="PRANC_domain"/>
</dbReference>
<dbReference type="Proteomes" id="UP000315116">
    <property type="component" value="Segment"/>
</dbReference>
<dbReference type="Pfam" id="PF12796">
    <property type="entry name" value="Ank_2"/>
    <property type="match status" value="4"/>
</dbReference>
<dbReference type="InterPro" id="IPR002110">
    <property type="entry name" value="Ankyrin_rpt"/>
</dbReference>
<dbReference type="EMBL" id="KX857216">
    <property type="protein sequence ID" value="ARF02724.1"/>
    <property type="molecule type" value="Genomic_DNA"/>
</dbReference>
<feature type="repeat" description="ANK" evidence="3">
    <location>
        <begin position="268"/>
        <end position="301"/>
    </location>
</feature>
<dbReference type="PROSITE" id="PS50088">
    <property type="entry name" value="ANK_REPEAT"/>
    <property type="match status" value="7"/>
</dbReference>
<evidence type="ECO:0000256" key="3">
    <source>
        <dbReference type="PROSITE-ProRule" id="PRU00023"/>
    </source>
</evidence>